<comment type="caution">
    <text evidence="1">The sequence shown here is derived from an EMBL/GenBank/DDBJ whole genome shotgun (WGS) entry which is preliminary data.</text>
</comment>
<dbReference type="AlphaFoldDB" id="A0A0F9W9J2"/>
<keyword evidence="2" id="KW-1185">Reference proteome</keyword>
<reference evidence="1 2" key="1">
    <citation type="journal article" date="2015" name="Environ. Microbiol.">
        <title>Genome analyses suggest the presence of polyploidy and recent human-driven expansions in eight global populations of the honeybee pathogen Nosema ceranae.</title>
        <authorList>
            <person name="Pelin A."/>
            <person name="Selman M."/>
            <person name="Aris-Brosou S."/>
            <person name="Farinelli L."/>
            <person name="Corradi N."/>
        </authorList>
    </citation>
    <scope>NUCLEOTIDE SEQUENCE [LARGE SCALE GENOMIC DNA]</scope>
    <source>
        <strain evidence="1 2">PA08 1199</strain>
    </source>
</reference>
<evidence type="ECO:0000313" key="2">
    <source>
        <dbReference type="Proteomes" id="UP000034350"/>
    </source>
</evidence>
<dbReference type="Proteomes" id="UP000034350">
    <property type="component" value="Unassembled WGS sequence"/>
</dbReference>
<dbReference type="VEuPathDB" id="MicrosporidiaDB:AAJ76_336000976"/>
<evidence type="ECO:0008006" key="3">
    <source>
        <dbReference type="Google" id="ProtNLM"/>
    </source>
</evidence>
<organism evidence="1 2">
    <name type="scientific">Vairimorpha ceranae</name>
    <dbReference type="NCBI Taxonomy" id="40302"/>
    <lineage>
        <taxon>Eukaryota</taxon>
        <taxon>Fungi</taxon>
        <taxon>Fungi incertae sedis</taxon>
        <taxon>Microsporidia</taxon>
        <taxon>Nosematidae</taxon>
        <taxon>Vairimorpha</taxon>
    </lineage>
</organism>
<dbReference type="EMBL" id="JPQZ01000336">
    <property type="protein sequence ID" value="KKO73660.1"/>
    <property type="molecule type" value="Genomic_DNA"/>
</dbReference>
<sequence length="105" mass="12666">MMPNINDISILFTDGHPLYPSVVRNLNFRHHIINHSEGFRSGDGAYTNNIEGLWVIEKYYEKENGVFRDHIDACLIQYTFKRRYNLHKRDKEFFKLFIHIFKTLF</sequence>
<dbReference type="RefSeq" id="XP_024329402.1">
    <property type="nucleotide sequence ID" value="XM_024475226.1"/>
</dbReference>
<name>A0A0F9W9J2_9MICR</name>
<protein>
    <recommendedName>
        <fullName evidence="3">ISXO2-like transposase domain-containing protein</fullName>
    </recommendedName>
</protein>
<evidence type="ECO:0000313" key="1">
    <source>
        <dbReference type="EMBL" id="KKO73660.1"/>
    </source>
</evidence>
<gene>
    <name evidence="1" type="ORF">AAJ76_336000976</name>
</gene>
<proteinExistence type="predicted"/>
<dbReference type="OrthoDB" id="2194529at2759"/>
<dbReference type="GeneID" id="36320161"/>
<accession>A0A0F9W9J2</accession>